<evidence type="ECO:0000313" key="1">
    <source>
        <dbReference type="EMBL" id="GAJ16525.1"/>
    </source>
</evidence>
<dbReference type="Gene3D" id="3.40.50.150">
    <property type="entry name" value="Vaccinia Virus protein VP39"/>
    <property type="match status" value="1"/>
</dbReference>
<feature type="non-terminal residue" evidence="1">
    <location>
        <position position="1"/>
    </location>
</feature>
<organism evidence="1">
    <name type="scientific">marine sediment metagenome</name>
    <dbReference type="NCBI Taxonomy" id="412755"/>
    <lineage>
        <taxon>unclassified sequences</taxon>
        <taxon>metagenomes</taxon>
        <taxon>ecological metagenomes</taxon>
    </lineage>
</organism>
<accession>X1VXM5</accession>
<dbReference type="EMBL" id="BARW01041453">
    <property type="protein sequence ID" value="GAJ16525.1"/>
    <property type="molecule type" value="Genomic_DNA"/>
</dbReference>
<sequence>PIDKYSKDYPRFKEGLYSDFDAKHLYSVIREHKPKTIIEVGVREGKTTSCIINGLVKNLTEDDGIITYYIFEKDVPYLNKIKTYVNEIISINGLT</sequence>
<comment type="caution">
    <text evidence="1">The sequence shown here is derived from an EMBL/GenBank/DDBJ whole genome shotgun (WGS) entry which is preliminary data.</text>
</comment>
<gene>
    <name evidence="1" type="ORF">S12H4_62062</name>
</gene>
<proteinExistence type="predicted"/>
<feature type="non-terminal residue" evidence="1">
    <location>
        <position position="95"/>
    </location>
</feature>
<name>X1VXM5_9ZZZZ</name>
<protein>
    <submittedName>
        <fullName evidence="1">Uncharacterized protein</fullName>
    </submittedName>
</protein>
<dbReference type="AlphaFoldDB" id="X1VXM5"/>
<dbReference type="InterPro" id="IPR029063">
    <property type="entry name" value="SAM-dependent_MTases_sf"/>
</dbReference>
<reference evidence="1" key="1">
    <citation type="journal article" date="2014" name="Front. Microbiol.">
        <title>High frequency of phylogenetically diverse reductive dehalogenase-homologous genes in deep subseafloor sedimentary metagenomes.</title>
        <authorList>
            <person name="Kawai M."/>
            <person name="Futagami T."/>
            <person name="Toyoda A."/>
            <person name="Takaki Y."/>
            <person name="Nishi S."/>
            <person name="Hori S."/>
            <person name="Arai W."/>
            <person name="Tsubouchi T."/>
            <person name="Morono Y."/>
            <person name="Uchiyama I."/>
            <person name="Ito T."/>
            <person name="Fujiyama A."/>
            <person name="Inagaki F."/>
            <person name="Takami H."/>
        </authorList>
    </citation>
    <scope>NUCLEOTIDE SEQUENCE</scope>
    <source>
        <strain evidence="1">Expedition CK06-06</strain>
    </source>
</reference>